<feature type="region of interest" description="Disordered" evidence="6">
    <location>
        <begin position="1"/>
        <end position="30"/>
    </location>
</feature>
<dbReference type="SMART" id="SM01386">
    <property type="entry name" value="Ribosomal_S13_N"/>
    <property type="match status" value="1"/>
</dbReference>
<dbReference type="GO" id="GO:0022627">
    <property type="term" value="C:cytosolic small ribosomal subunit"/>
    <property type="evidence" value="ECO:0007669"/>
    <property type="project" value="TreeGrafter"/>
</dbReference>
<dbReference type="EMBL" id="KF901187">
    <property type="protein sequence ID" value="AIF21290.1"/>
    <property type="molecule type" value="Genomic_DNA"/>
</dbReference>
<dbReference type="HAMAP" id="MF_01343_A">
    <property type="entry name" value="Ribosomal_uS15_A"/>
    <property type="match status" value="1"/>
</dbReference>
<keyword evidence="2 4" id="KW-0689">Ribosomal protein</keyword>
<organism evidence="8">
    <name type="scientific">uncultured marine group II/III euryarchaeote KM3_99_A09</name>
    <dbReference type="NCBI Taxonomy" id="1456549"/>
    <lineage>
        <taxon>Archaea</taxon>
        <taxon>Methanobacteriati</taxon>
        <taxon>Methanobacteriota</taxon>
        <taxon>environmental samples</taxon>
    </lineage>
</organism>
<dbReference type="PANTHER" id="PTHR11885:SF6">
    <property type="entry name" value="SMALL RIBOSOMAL SUBUNIT PROTEIN US15"/>
    <property type="match status" value="1"/>
</dbReference>
<dbReference type="Pfam" id="PF08069">
    <property type="entry name" value="Ribosomal_S13_N"/>
    <property type="match status" value="1"/>
</dbReference>
<dbReference type="InterPro" id="IPR009068">
    <property type="entry name" value="uS15_NS1_RNA-bd_sf"/>
</dbReference>
<dbReference type="Gene3D" id="1.10.287.10">
    <property type="entry name" value="S15/NS1, RNA-binding"/>
    <property type="match status" value="1"/>
</dbReference>
<dbReference type="InterPro" id="IPR023029">
    <property type="entry name" value="Ribosomal_uS15_arc_euk"/>
</dbReference>
<dbReference type="InterPro" id="IPR000589">
    <property type="entry name" value="Ribosomal_uS15"/>
</dbReference>
<evidence type="ECO:0000256" key="5">
    <source>
        <dbReference type="RuleBase" id="RU003919"/>
    </source>
</evidence>
<dbReference type="AlphaFoldDB" id="A0A075I0G1"/>
<dbReference type="PANTHER" id="PTHR11885">
    <property type="entry name" value="RIBOSOMAL PROTEIN S15P/S13E"/>
    <property type="match status" value="1"/>
</dbReference>
<dbReference type="Pfam" id="PF00312">
    <property type="entry name" value="Ribosomal_S15"/>
    <property type="match status" value="1"/>
</dbReference>
<dbReference type="SUPFAM" id="SSF47060">
    <property type="entry name" value="S15/NS1 RNA-binding domain"/>
    <property type="match status" value="1"/>
</dbReference>
<dbReference type="GO" id="GO:0003735">
    <property type="term" value="F:structural constituent of ribosome"/>
    <property type="evidence" value="ECO:0007669"/>
    <property type="project" value="InterPro"/>
</dbReference>
<dbReference type="Gene3D" id="4.10.860.130">
    <property type="match status" value="1"/>
</dbReference>
<dbReference type="GO" id="GO:0006412">
    <property type="term" value="P:translation"/>
    <property type="evidence" value="ECO:0007669"/>
    <property type="project" value="UniProtKB-UniRule"/>
</dbReference>
<evidence type="ECO:0000256" key="2">
    <source>
        <dbReference type="ARBA" id="ARBA00022980"/>
    </source>
</evidence>
<feature type="domain" description="Small ribosomal subunit protein uS15 N-terminal" evidence="7">
    <location>
        <begin position="1"/>
        <end position="60"/>
    </location>
</feature>
<feature type="compositionally biased region" description="Basic residues" evidence="6">
    <location>
        <begin position="1"/>
        <end position="14"/>
    </location>
</feature>
<reference evidence="8" key="1">
    <citation type="journal article" date="2014" name="Genome Biol. Evol.">
        <title>Pangenome evidence for extensive interdomain horizontal transfer affecting lineage core and shell genes in uncultured planktonic thaumarchaeota and euryarchaeota.</title>
        <authorList>
            <person name="Deschamps P."/>
            <person name="Zivanovic Y."/>
            <person name="Moreira D."/>
            <person name="Rodriguez-Valera F."/>
            <person name="Lopez-Garcia P."/>
        </authorList>
    </citation>
    <scope>NUCLEOTIDE SEQUENCE</scope>
</reference>
<evidence type="ECO:0000256" key="6">
    <source>
        <dbReference type="SAM" id="MobiDB-lite"/>
    </source>
</evidence>
<gene>
    <name evidence="8" type="primary">RP-S15</name>
    <name evidence="4" type="synonym">rps15</name>
    <name evidence="8" type="synonym">rpsO</name>
</gene>
<evidence type="ECO:0000259" key="7">
    <source>
        <dbReference type="SMART" id="SM01386"/>
    </source>
</evidence>
<dbReference type="SMART" id="SM01387">
    <property type="entry name" value="Ribosomal_S15"/>
    <property type="match status" value="1"/>
</dbReference>
<accession>A0A075I0G1</accession>
<name>A0A075I0G1_9EURY</name>
<dbReference type="InterPro" id="IPR012606">
    <property type="entry name" value="Ribosomal_uS15_N"/>
</dbReference>
<dbReference type="PROSITE" id="PS00362">
    <property type="entry name" value="RIBOSOMAL_S15"/>
    <property type="match status" value="1"/>
</dbReference>
<sequence length="151" mass="17442">MGRMHSGGKGKSGSRRPNISEVPEWSEQDKEKVEAQILQLHEEGNSSAVIGTILRDQYAVPNVQLLLGKKVMEVLRENDKAPEVPEEVMNLLRRAVSLVDHLDNNRKDLHNQRQLELVESKIRRIARYHRGEGNLPSDWNYKRDQLRLMVE</sequence>
<evidence type="ECO:0000256" key="1">
    <source>
        <dbReference type="ARBA" id="ARBA00008434"/>
    </source>
</evidence>
<evidence type="ECO:0000256" key="4">
    <source>
        <dbReference type="HAMAP-Rule" id="MF_01343"/>
    </source>
</evidence>
<keyword evidence="3 4" id="KW-0687">Ribonucleoprotein</keyword>
<evidence type="ECO:0000313" key="8">
    <source>
        <dbReference type="EMBL" id="AIF21290.1"/>
    </source>
</evidence>
<comment type="subunit">
    <text evidence="4">Part of the 30S ribosomal subunit.</text>
</comment>
<comment type="similarity">
    <text evidence="1 4 5">Belongs to the universal ribosomal protein uS15 family.</text>
</comment>
<dbReference type="GO" id="GO:0070181">
    <property type="term" value="F:small ribosomal subunit rRNA binding"/>
    <property type="evidence" value="ECO:0007669"/>
    <property type="project" value="TreeGrafter"/>
</dbReference>
<evidence type="ECO:0000256" key="3">
    <source>
        <dbReference type="ARBA" id="ARBA00023274"/>
    </source>
</evidence>
<dbReference type="NCBIfam" id="NF006331">
    <property type="entry name" value="PRK08561.1"/>
    <property type="match status" value="1"/>
</dbReference>
<proteinExistence type="inferred from homology"/>
<protein>
    <recommendedName>
        <fullName evidence="4">Small ribosomal subunit protein uS15</fullName>
    </recommendedName>
</protein>